<dbReference type="CDD" id="cd00303">
    <property type="entry name" value="retropepsin_like"/>
    <property type="match status" value="1"/>
</dbReference>
<accession>A0AAV6UAD8</accession>
<evidence type="ECO:0000256" key="1">
    <source>
        <dbReference type="SAM" id="MobiDB-lite"/>
    </source>
</evidence>
<dbReference type="EMBL" id="JAFNEN010000539">
    <property type="protein sequence ID" value="KAG8181000.1"/>
    <property type="molecule type" value="Genomic_DNA"/>
</dbReference>
<sequence>MSLPSRTESYNFYFQSLERAFQIKNVPETFKAEILLNILGEKAANMMVHMTADDLSDYSKVKEAVLKEFQSSPQDVLNDFRGAQIFRDETYVQFASRLSATLDYYCQLREVNDFKGLCDLVVSDKLFSTLYRDLQLHIGVKQEDNWFKPHDMSKCIDIYVSSSGNGKTEPVSHSRGSVNETNKGNRLNGPKLASKSFVSEVKGPKCVLCKNATHFLNLCPELKKILVKERVEVVKANKLCFNCFGNHKVTTCWSKLSCGVCKKRHHIYLHFPEVSDESGPSESGGNRVTQVAASFNPSAQVFIPKETNDQTEVKFYAAANTSKVGSKIVLLSTATVQVADKFGRYHSARALLDNGSQSCFIAQPYAKKLDLRRNKIRVVVSGLNNPTSVVDTAIKTTIANHDAKIVKLLVVPNITDFAPTQYFDISTLDLGHVKLADDNFNRPG</sequence>
<dbReference type="PANTHER" id="PTHR46888">
    <property type="entry name" value="ZINC KNUCKLE DOMAINCONTAINING PROTEIN-RELATED"/>
    <property type="match status" value="1"/>
</dbReference>
<dbReference type="PANTHER" id="PTHR46888:SF1">
    <property type="entry name" value="RIBONUCLEASE H"/>
    <property type="match status" value="1"/>
</dbReference>
<evidence type="ECO:0000313" key="2">
    <source>
        <dbReference type="EMBL" id="KAG8181000.1"/>
    </source>
</evidence>
<organism evidence="2 3">
    <name type="scientific">Oedothorax gibbosus</name>
    <dbReference type="NCBI Taxonomy" id="931172"/>
    <lineage>
        <taxon>Eukaryota</taxon>
        <taxon>Metazoa</taxon>
        <taxon>Ecdysozoa</taxon>
        <taxon>Arthropoda</taxon>
        <taxon>Chelicerata</taxon>
        <taxon>Arachnida</taxon>
        <taxon>Araneae</taxon>
        <taxon>Araneomorphae</taxon>
        <taxon>Entelegynae</taxon>
        <taxon>Araneoidea</taxon>
        <taxon>Linyphiidae</taxon>
        <taxon>Erigoninae</taxon>
        <taxon>Oedothorax</taxon>
    </lineage>
</organism>
<proteinExistence type="predicted"/>
<keyword evidence="3" id="KW-1185">Reference proteome</keyword>
<feature type="compositionally biased region" description="Polar residues" evidence="1">
    <location>
        <begin position="174"/>
        <end position="185"/>
    </location>
</feature>
<name>A0AAV6UAD8_9ARAC</name>
<reference evidence="2 3" key="1">
    <citation type="journal article" date="2022" name="Nat. Ecol. Evol.">
        <title>A masculinizing supergene underlies an exaggerated male reproductive morph in a spider.</title>
        <authorList>
            <person name="Hendrickx F."/>
            <person name="De Corte Z."/>
            <person name="Sonet G."/>
            <person name="Van Belleghem S.M."/>
            <person name="Kostlbacher S."/>
            <person name="Vangestel C."/>
        </authorList>
    </citation>
    <scope>NUCLEOTIDE SEQUENCE [LARGE SCALE GENOMIC DNA]</scope>
    <source>
        <strain evidence="2">W744_W776</strain>
    </source>
</reference>
<evidence type="ECO:0008006" key="4">
    <source>
        <dbReference type="Google" id="ProtNLM"/>
    </source>
</evidence>
<dbReference type="Proteomes" id="UP000827092">
    <property type="component" value="Unassembled WGS sequence"/>
</dbReference>
<feature type="region of interest" description="Disordered" evidence="1">
    <location>
        <begin position="164"/>
        <end position="185"/>
    </location>
</feature>
<gene>
    <name evidence="2" type="ORF">JTE90_024748</name>
</gene>
<evidence type="ECO:0000313" key="3">
    <source>
        <dbReference type="Proteomes" id="UP000827092"/>
    </source>
</evidence>
<dbReference type="AlphaFoldDB" id="A0AAV6UAD8"/>
<protein>
    <recommendedName>
        <fullName evidence="4">Peptidase aspartic putative domain-containing protein</fullName>
    </recommendedName>
</protein>
<comment type="caution">
    <text evidence="2">The sequence shown here is derived from an EMBL/GenBank/DDBJ whole genome shotgun (WGS) entry which is preliminary data.</text>
</comment>